<dbReference type="OrthoDB" id="4404538at2"/>
<reference evidence="1 2" key="1">
    <citation type="submission" date="2018-06" db="EMBL/GenBank/DDBJ databases">
        <title>The draft genome sequence of Crocinitomix sp. SM1701.</title>
        <authorList>
            <person name="Zhang X."/>
        </authorList>
    </citation>
    <scope>NUCLEOTIDE SEQUENCE [LARGE SCALE GENOMIC DNA]</scope>
    <source>
        <strain evidence="1 2">SM1701</strain>
    </source>
</reference>
<accession>A0A2W1NDF3</accession>
<proteinExistence type="predicted"/>
<dbReference type="RefSeq" id="WP_111064315.1">
    <property type="nucleotide sequence ID" value="NZ_JBHUCU010000001.1"/>
</dbReference>
<organism evidence="1 2">
    <name type="scientific">Putridiphycobacter roseus</name>
    <dbReference type="NCBI Taxonomy" id="2219161"/>
    <lineage>
        <taxon>Bacteria</taxon>
        <taxon>Pseudomonadati</taxon>
        <taxon>Bacteroidota</taxon>
        <taxon>Flavobacteriia</taxon>
        <taxon>Flavobacteriales</taxon>
        <taxon>Crocinitomicaceae</taxon>
        <taxon>Putridiphycobacter</taxon>
    </lineage>
</organism>
<evidence type="ECO:0000313" key="1">
    <source>
        <dbReference type="EMBL" id="PZE16106.1"/>
    </source>
</evidence>
<evidence type="ECO:0000313" key="2">
    <source>
        <dbReference type="Proteomes" id="UP000249248"/>
    </source>
</evidence>
<dbReference type="InterPro" id="IPR018697">
    <property type="entry name" value="DUF2199"/>
</dbReference>
<keyword evidence="2" id="KW-1185">Reference proteome</keyword>
<name>A0A2W1NDF3_9FLAO</name>
<dbReference type="AlphaFoldDB" id="A0A2W1NDF3"/>
<gene>
    <name evidence="1" type="ORF">DNU06_15015</name>
</gene>
<dbReference type="EMBL" id="QKSB01000012">
    <property type="protein sequence ID" value="PZE16106.1"/>
    <property type="molecule type" value="Genomic_DNA"/>
</dbReference>
<dbReference type="Proteomes" id="UP000249248">
    <property type="component" value="Unassembled WGS sequence"/>
</dbReference>
<protein>
    <submittedName>
        <fullName evidence="1">DUF2199 domain-containing protein</fullName>
    </submittedName>
</protein>
<dbReference type="Pfam" id="PF09965">
    <property type="entry name" value="DUF2199"/>
    <property type="match status" value="1"/>
</dbReference>
<comment type="caution">
    <text evidence="1">The sequence shown here is derived from an EMBL/GenBank/DDBJ whole genome shotgun (WGS) entry which is preliminary data.</text>
</comment>
<sequence>MFWKRKKNTSTGFECSLCGQVHAEWPALAFKAPANYSFLSDIEKTELGKLDSDFCEIHYADQSDRFIRVRLLQKLNNACEFLEYGLWVSLSEKSYLDYKANYNKQNHEASYFGWLCNDIAEYEHTSRIPCDVITKGNNERPEIFPHEDFDHLFVKDFYTGITKVEAEKRIATMFKNVG</sequence>